<dbReference type="PANTHER" id="PTHR24243">
    <property type="entry name" value="G-PROTEIN COUPLED RECEPTOR"/>
    <property type="match status" value="1"/>
</dbReference>
<keyword evidence="4" id="KW-0297">G-protein coupled receptor</keyword>
<evidence type="ECO:0000313" key="12">
    <source>
        <dbReference type="Proteomes" id="UP000663845"/>
    </source>
</evidence>
<evidence type="ECO:0000256" key="8">
    <source>
        <dbReference type="SAM" id="Phobius"/>
    </source>
</evidence>
<keyword evidence="2 8" id="KW-0812">Transmembrane</keyword>
<evidence type="ECO:0000256" key="7">
    <source>
        <dbReference type="ARBA" id="ARBA00023224"/>
    </source>
</evidence>
<dbReference type="EMBL" id="CAJOAZ010001023">
    <property type="protein sequence ID" value="CAF3751803.1"/>
    <property type="molecule type" value="Genomic_DNA"/>
</dbReference>
<dbReference type="SUPFAM" id="SSF81321">
    <property type="entry name" value="Family A G protein-coupled receptor-like"/>
    <property type="match status" value="1"/>
</dbReference>
<accession>A0A814PNH8</accession>
<keyword evidence="7" id="KW-0807">Transducer</keyword>
<dbReference type="PANTHER" id="PTHR24243:SF233">
    <property type="entry name" value="THYROTROPIN-RELEASING HORMONE RECEPTOR"/>
    <property type="match status" value="1"/>
</dbReference>
<keyword evidence="3 8" id="KW-1133">Transmembrane helix</keyword>
<dbReference type="GO" id="GO:0005886">
    <property type="term" value="C:plasma membrane"/>
    <property type="evidence" value="ECO:0007669"/>
    <property type="project" value="TreeGrafter"/>
</dbReference>
<evidence type="ECO:0000256" key="1">
    <source>
        <dbReference type="ARBA" id="ARBA00004141"/>
    </source>
</evidence>
<feature type="transmembrane region" description="Helical" evidence="8">
    <location>
        <begin position="173"/>
        <end position="196"/>
    </location>
</feature>
<sequence length="346" mass="40729">MSSITDVVAVTQLILSRYILPICLILGIFGNICNICIFIQKKLRSKPCAIYFIAASFINLLIIIFGIIPTIVASYIIDPILYLSWACKLKLYGLHSLLMMSRSYIVLACIDQYIFCSSDIHVRLFSRRQIALKLIFIVPIIWILIPLHILIFVDVHIPYVRCGPSNVYSLIYSIYSFVFTSLPLILMVLFSLLTFYNIRRISRRILPIFNNRRSVDGIRFRRYDYQIMRMLICQVIVYLISTILHPTNTLYRSLTIVSKDSPVKSSSRQVIEDFITYLTWSFLIYLNSCSTFYINFCVSQVFRSRFYRLRNYLLSWLRHDQEGQRLFVQNNRRISVGMRSLQRQQY</sequence>
<dbReference type="Gene3D" id="1.20.1070.10">
    <property type="entry name" value="Rhodopsin 7-helix transmembrane proteins"/>
    <property type="match status" value="1"/>
</dbReference>
<feature type="transmembrane region" description="Helical" evidence="8">
    <location>
        <begin position="18"/>
        <end position="39"/>
    </location>
</feature>
<dbReference type="GO" id="GO:0004930">
    <property type="term" value="F:G protein-coupled receptor activity"/>
    <property type="evidence" value="ECO:0007669"/>
    <property type="project" value="UniProtKB-KW"/>
</dbReference>
<dbReference type="Proteomes" id="UP000663845">
    <property type="component" value="Unassembled WGS sequence"/>
</dbReference>
<dbReference type="InterPro" id="IPR017452">
    <property type="entry name" value="GPCR_Rhodpsn_7TM"/>
</dbReference>
<evidence type="ECO:0000256" key="6">
    <source>
        <dbReference type="ARBA" id="ARBA00023170"/>
    </source>
</evidence>
<feature type="transmembrane region" description="Helical" evidence="8">
    <location>
        <begin position="274"/>
        <end position="298"/>
    </location>
</feature>
<gene>
    <name evidence="10" type="ORF">JYZ213_LOCUS21792</name>
    <name evidence="11" type="ORF">OXD698_LOCUS15498</name>
</gene>
<protein>
    <recommendedName>
        <fullName evidence="9">G-protein coupled receptors family 1 profile domain-containing protein</fullName>
    </recommendedName>
</protein>
<feature type="transmembrane region" description="Helical" evidence="8">
    <location>
        <begin position="227"/>
        <end position="244"/>
    </location>
</feature>
<proteinExistence type="predicted"/>
<evidence type="ECO:0000256" key="5">
    <source>
        <dbReference type="ARBA" id="ARBA00023136"/>
    </source>
</evidence>
<feature type="transmembrane region" description="Helical" evidence="8">
    <location>
        <begin position="130"/>
        <end position="153"/>
    </location>
</feature>
<reference evidence="10" key="1">
    <citation type="submission" date="2021-02" db="EMBL/GenBank/DDBJ databases">
        <authorList>
            <person name="Nowell W R."/>
        </authorList>
    </citation>
    <scope>NUCLEOTIDE SEQUENCE</scope>
</reference>
<dbReference type="PROSITE" id="PS50262">
    <property type="entry name" value="G_PROTEIN_RECEP_F1_2"/>
    <property type="match status" value="1"/>
</dbReference>
<dbReference type="EMBL" id="CAJNOG010000241">
    <property type="protein sequence ID" value="CAF1108525.1"/>
    <property type="molecule type" value="Genomic_DNA"/>
</dbReference>
<dbReference type="AlphaFoldDB" id="A0A814PNH8"/>
<comment type="subcellular location">
    <subcellularLocation>
        <location evidence="1">Membrane</location>
        <topology evidence="1">Multi-pass membrane protein</topology>
    </subcellularLocation>
</comment>
<evidence type="ECO:0000259" key="9">
    <source>
        <dbReference type="PROSITE" id="PS50262"/>
    </source>
</evidence>
<keyword evidence="5 8" id="KW-0472">Membrane</keyword>
<feature type="transmembrane region" description="Helical" evidence="8">
    <location>
        <begin position="51"/>
        <end position="77"/>
    </location>
</feature>
<dbReference type="Proteomes" id="UP000663844">
    <property type="component" value="Unassembled WGS sequence"/>
</dbReference>
<evidence type="ECO:0000313" key="11">
    <source>
        <dbReference type="EMBL" id="CAF3751803.1"/>
    </source>
</evidence>
<name>A0A814PNH8_9BILA</name>
<evidence type="ECO:0000256" key="2">
    <source>
        <dbReference type="ARBA" id="ARBA00022692"/>
    </source>
</evidence>
<evidence type="ECO:0000256" key="3">
    <source>
        <dbReference type="ARBA" id="ARBA00022989"/>
    </source>
</evidence>
<evidence type="ECO:0000256" key="4">
    <source>
        <dbReference type="ARBA" id="ARBA00023040"/>
    </source>
</evidence>
<feature type="domain" description="G-protein coupled receptors family 1 profile" evidence="9">
    <location>
        <begin position="30"/>
        <end position="295"/>
    </location>
</feature>
<keyword evidence="6" id="KW-0675">Receptor</keyword>
<evidence type="ECO:0000313" key="10">
    <source>
        <dbReference type="EMBL" id="CAF1108525.1"/>
    </source>
</evidence>
<comment type="caution">
    <text evidence="10">The sequence shown here is derived from an EMBL/GenBank/DDBJ whole genome shotgun (WGS) entry which is preliminary data.</text>
</comment>
<feature type="transmembrane region" description="Helical" evidence="8">
    <location>
        <begin position="89"/>
        <end position="110"/>
    </location>
</feature>
<organism evidence="10 12">
    <name type="scientific">Adineta steineri</name>
    <dbReference type="NCBI Taxonomy" id="433720"/>
    <lineage>
        <taxon>Eukaryota</taxon>
        <taxon>Metazoa</taxon>
        <taxon>Spiralia</taxon>
        <taxon>Gnathifera</taxon>
        <taxon>Rotifera</taxon>
        <taxon>Eurotatoria</taxon>
        <taxon>Bdelloidea</taxon>
        <taxon>Adinetida</taxon>
        <taxon>Adinetidae</taxon>
        <taxon>Adineta</taxon>
    </lineage>
</organism>